<sequence>MRIIALFLILFAFPALAADPMEGSGLPIPRFASLKSENAFVRTGPSMDYPIKWVYKKSGLPVEIVQEYDAWRKIKDPSGETGWVHKLLLSGNRTVIIESKEPVKAFEAEDKEKLVALLEPGTVSKVEECREAMCLLQFGTYEGWTEKKFLWGVYGSEVLN</sequence>
<evidence type="ECO:0000313" key="4">
    <source>
        <dbReference type="Proteomes" id="UP000249739"/>
    </source>
</evidence>
<gene>
    <name evidence="3" type="ORF">DI586_10770</name>
</gene>
<organism evidence="3 4">
    <name type="scientific">Micavibrio aeruginosavorus</name>
    <dbReference type="NCBI Taxonomy" id="349221"/>
    <lineage>
        <taxon>Bacteria</taxon>
        <taxon>Pseudomonadati</taxon>
        <taxon>Bdellovibrionota</taxon>
        <taxon>Bdellovibrionia</taxon>
        <taxon>Bdellovibrionales</taxon>
        <taxon>Pseudobdellovibrionaceae</taxon>
        <taxon>Micavibrio</taxon>
    </lineage>
</organism>
<dbReference type="InterPro" id="IPR010466">
    <property type="entry name" value="DUF1058"/>
</dbReference>
<feature type="signal peptide" evidence="1">
    <location>
        <begin position="1"/>
        <end position="17"/>
    </location>
</feature>
<dbReference type="Pfam" id="PF06347">
    <property type="entry name" value="SH3_4"/>
    <property type="match status" value="1"/>
</dbReference>
<name>A0A2W5FFB8_9BACT</name>
<accession>A0A2W5FFB8</accession>
<reference evidence="3 4" key="1">
    <citation type="submission" date="2017-08" db="EMBL/GenBank/DDBJ databases">
        <title>Infants hospitalized years apart are colonized by the same room-sourced microbial strains.</title>
        <authorList>
            <person name="Brooks B."/>
            <person name="Olm M.R."/>
            <person name="Firek B.A."/>
            <person name="Baker R."/>
            <person name="Thomas B.C."/>
            <person name="Morowitz M.J."/>
            <person name="Banfield J.F."/>
        </authorList>
    </citation>
    <scope>NUCLEOTIDE SEQUENCE [LARGE SCALE GENOMIC DNA]</scope>
    <source>
        <strain evidence="3">S2_006_000_R2_64</strain>
    </source>
</reference>
<evidence type="ECO:0000313" key="3">
    <source>
        <dbReference type="EMBL" id="PZP53653.1"/>
    </source>
</evidence>
<comment type="caution">
    <text evidence="3">The sequence shown here is derived from an EMBL/GenBank/DDBJ whole genome shotgun (WGS) entry which is preliminary data.</text>
</comment>
<dbReference type="InterPro" id="IPR003646">
    <property type="entry name" value="SH3-like_bac-type"/>
</dbReference>
<keyword evidence="1" id="KW-0732">Signal</keyword>
<dbReference type="AlphaFoldDB" id="A0A2W5FFB8"/>
<dbReference type="SMART" id="SM00287">
    <property type="entry name" value="SH3b"/>
    <property type="match status" value="1"/>
</dbReference>
<protein>
    <recommendedName>
        <fullName evidence="2">SH3b domain-containing protein</fullName>
    </recommendedName>
</protein>
<dbReference type="EMBL" id="QFOT01000170">
    <property type="protein sequence ID" value="PZP53653.1"/>
    <property type="molecule type" value="Genomic_DNA"/>
</dbReference>
<evidence type="ECO:0000256" key="1">
    <source>
        <dbReference type="SAM" id="SignalP"/>
    </source>
</evidence>
<feature type="chain" id="PRO_5016097805" description="SH3b domain-containing protein" evidence="1">
    <location>
        <begin position="18"/>
        <end position="160"/>
    </location>
</feature>
<proteinExistence type="predicted"/>
<feature type="domain" description="SH3b" evidence="2">
    <location>
        <begin position="29"/>
        <end position="92"/>
    </location>
</feature>
<dbReference type="Proteomes" id="UP000249739">
    <property type="component" value="Unassembled WGS sequence"/>
</dbReference>
<evidence type="ECO:0000259" key="2">
    <source>
        <dbReference type="SMART" id="SM00287"/>
    </source>
</evidence>
<dbReference type="Gene3D" id="2.30.30.40">
    <property type="entry name" value="SH3 Domains"/>
    <property type="match status" value="1"/>
</dbReference>